<protein>
    <submittedName>
        <fullName evidence="2">GNAT family N-acetyltransferase</fullName>
    </submittedName>
</protein>
<name>A0ABN2RL37_9MICO</name>
<accession>A0ABN2RL37</accession>
<dbReference type="EMBL" id="BAAAOG010000014">
    <property type="protein sequence ID" value="GAA1970840.1"/>
    <property type="molecule type" value="Genomic_DNA"/>
</dbReference>
<dbReference type="SUPFAM" id="SSF55729">
    <property type="entry name" value="Acyl-CoA N-acyltransferases (Nat)"/>
    <property type="match status" value="1"/>
</dbReference>
<evidence type="ECO:0000313" key="3">
    <source>
        <dbReference type="Proteomes" id="UP001499933"/>
    </source>
</evidence>
<dbReference type="InterPro" id="IPR000182">
    <property type="entry name" value="GNAT_dom"/>
</dbReference>
<evidence type="ECO:0000313" key="2">
    <source>
        <dbReference type="EMBL" id="GAA1970840.1"/>
    </source>
</evidence>
<keyword evidence="3" id="KW-1185">Reference proteome</keyword>
<dbReference type="Pfam" id="PF13673">
    <property type="entry name" value="Acetyltransf_10"/>
    <property type="match status" value="1"/>
</dbReference>
<dbReference type="InterPro" id="IPR016181">
    <property type="entry name" value="Acyl_CoA_acyltransferase"/>
</dbReference>
<dbReference type="CDD" id="cd04301">
    <property type="entry name" value="NAT_SF"/>
    <property type="match status" value="1"/>
</dbReference>
<gene>
    <name evidence="2" type="ORF">GCM10009776_37330</name>
</gene>
<dbReference type="PROSITE" id="PS51186">
    <property type="entry name" value="GNAT"/>
    <property type="match status" value="1"/>
</dbReference>
<dbReference type="PANTHER" id="PTHR43451:SF1">
    <property type="entry name" value="ACETYLTRANSFERASE"/>
    <property type="match status" value="1"/>
</dbReference>
<dbReference type="Proteomes" id="UP001499933">
    <property type="component" value="Unassembled WGS sequence"/>
</dbReference>
<dbReference type="PANTHER" id="PTHR43451">
    <property type="entry name" value="ACETYLTRANSFERASE (GNAT) FAMILY PROTEIN"/>
    <property type="match status" value="1"/>
</dbReference>
<evidence type="ECO:0000259" key="1">
    <source>
        <dbReference type="PROSITE" id="PS51186"/>
    </source>
</evidence>
<sequence>MSQAADPVIPEVRRYRSEDAPLTLEIFLAAITKTAAADYSPEQIRGWARPDRRTPSDWDTARTKLSTFVAVIGTEIAGFSDVSETGYIDMMFVSPKHARRGVARTLLMELERQARDLGVGRLTANVSITARPFFERFGW</sequence>
<feature type="domain" description="N-acetyltransferase" evidence="1">
    <location>
        <begin position="10"/>
        <end position="139"/>
    </location>
</feature>
<dbReference type="RefSeq" id="WP_344097626.1">
    <property type="nucleotide sequence ID" value="NZ_BAAAOG010000014.1"/>
</dbReference>
<dbReference type="Gene3D" id="3.40.630.30">
    <property type="match status" value="1"/>
</dbReference>
<reference evidence="2 3" key="1">
    <citation type="journal article" date="2019" name="Int. J. Syst. Evol. Microbiol.">
        <title>The Global Catalogue of Microorganisms (GCM) 10K type strain sequencing project: providing services to taxonomists for standard genome sequencing and annotation.</title>
        <authorList>
            <consortium name="The Broad Institute Genomics Platform"/>
            <consortium name="The Broad Institute Genome Sequencing Center for Infectious Disease"/>
            <person name="Wu L."/>
            <person name="Ma J."/>
        </authorList>
    </citation>
    <scope>NUCLEOTIDE SEQUENCE [LARGE SCALE GENOMIC DNA]</scope>
    <source>
        <strain evidence="2 3">JCM 14901</strain>
    </source>
</reference>
<proteinExistence type="predicted"/>
<dbReference type="InterPro" id="IPR052564">
    <property type="entry name" value="N-acetyltrans/Recomb-assoc"/>
</dbReference>
<comment type="caution">
    <text evidence="2">The sequence shown here is derived from an EMBL/GenBank/DDBJ whole genome shotgun (WGS) entry which is preliminary data.</text>
</comment>
<organism evidence="2 3">
    <name type="scientific">Microbacterium deminutum</name>
    <dbReference type="NCBI Taxonomy" id="344164"/>
    <lineage>
        <taxon>Bacteria</taxon>
        <taxon>Bacillati</taxon>
        <taxon>Actinomycetota</taxon>
        <taxon>Actinomycetes</taxon>
        <taxon>Micrococcales</taxon>
        <taxon>Microbacteriaceae</taxon>
        <taxon>Microbacterium</taxon>
    </lineage>
</organism>